<organism evidence="5 6">
    <name type="scientific">Oceanicola granulosus (strain ATCC BAA-861 / DSM 15982 / KCTC 12143 / HTCC2516)</name>
    <dbReference type="NCBI Taxonomy" id="314256"/>
    <lineage>
        <taxon>Bacteria</taxon>
        <taxon>Pseudomonadati</taxon>
        <taxon>Pseudomonadota</taxon>
        <taxon>Alphaproteobacteria</taxon>
        <taxon>Rhodobacterales</taxon>
        <taxon>Roseobacteraceae</taxon>
        <taxon>Oceanicola</taxon>
    </lineage>
</organism>
<dbReference type="InterPro" id="IPR019734">
    <property type="entry name" value="TPR_rpt"/>
</dbReference>
<feature type="repeat" description="TPR" evidence="3">
    <location>
        <begin position="68"/>
        <end position="101"/>
    </location>
</feature>
<comment type="caution">
    <text evidence="5">The sequence shown here is derived from an EMBL/GenBank/DDBJ whole genome shotgun (WGS) entry which is preliminary data.</text>
</comment>
<dbReference type="AlphaFoldDB" id="Q2CID8"/>
<dbReference type="PROSITE" id="PS50005">
    <property type="entry name" value="TPR"/>
    <property type="match status" value="2"/>
</dbReference>
<dbReference type="RefSeq" id="WP_007255041.1">
    <property type="nucleotide sequence ID" value="NZ_CH724107.1"/>
</dbReference>
<dbReference type="Proteomes" id="UP000003635">
    <property type="component" value="Unassembled WGS sequence"/>
</dbReference>
<dbReference type="InterPro" id="IPR011990">
    <property type="entry name" value="TPR-like_helical_dom_sf"/>
</dbReference>
<keyword evidence="6" id="KW-1185">Reference proteome</keyword>
<dbReference type="Gene3D" id="1.25.40.10">
    <property type="entry name" value="Tetratricopeptide repeat domain"/>
    <property type="match status" value="1"/>
</dbReference>
<dbReference type="InterPro" id="IPR051722">
    <property type="entry name" value="Endocytosis_PI4K-reg_protein"/>
</dbReference>
<dbReference type="EMBL" id="AAOT01000004">
    <property type="protein sequence ID" value="EAR52320.1"/>
    <property type="molecule type" value="Genomic_DNA"/>
</dbReference>
<dbReference type="PANTHER" id="PTHR23083">
    <property type="entry name" value="TETRATRICOPEPTIDE REPEAT PROTEIN, TPR"/>
    <property type="match status" value="1"/>
</dbReference>
<feature type="signal peptide" evidence="4">
    <location>
        <begin position="1"/>
        <end position="18"/>
    </location>
</feature>
<evidence type="ECO:0000256" key="1">
    <source>
        <dbReference type="ARBA" id="ARBA00002550"/>
    </source>
</evidence>
<name>Q2CID8_OCEGH</name>
<evidence type="ECO:0000256" key="3">
    <source>
        <dbReference type="PROSITE-ProRule" id="PRU00339"/>
    </source>
</evidence>
<dbReference type="HOGENOM" id="CLU_126042_0_0_5"/>
<evidence type="ECO:0000256" key="4">
    <source>
        <dbReference type="SAM" id="SignalP"/>
    </source>
</evidence>
<comment type="function">
    <text evidence="1">Involved in endocytosis.</text>
</comment>
<keyword evidence="4" id="KW-0732">Signal</keyword>
<protein>
    <submittedName>
        <fullName evidence="5">TPR domain protein</fullName>
    </submittedName>
</protein>
<keyword evidence="3" id="KW-0802">TPR repeat</keyword>
<proteinExistence type="inferred from homology"/>
<dbReference type="eggNOG" id="COG0457">
    <property type="taxonomic scope" value="Bacteria"/>
</dbReference>
<evidence type="ECO:0000313" key="5">
    <source>
        <dbReference type="EMBL" id="EAR52320.1"/>
    </source>
</evidence>
<evidence type="ECO:0000256" key="2">
    <source>
        <dbReference type="ARBA" id="ARBA00038251"/>
    </source>
</evidence>
<dbReference type="SMART" id="SM00028">
    <property type="entry name" value="TPR"/>
    <property type="match status" value="2"/>
</dbReference>
<dbReference type="SUPFAM" id="SSF48452">
    <property type="entry name" value="TPR-like"/>
    <property type="match status" value="1"/>
</dbReference>
<comment type="similarity">
    <text evidence="2">Belongs to the YPP1 family.</text>
</comment>
<gene>
    <name evidence="5" type="ORF">OG2516_07582</name>
</gene>
<dbReference type="OrthoDB" id="495305at2"/>
<evidence type="ECO:0000313" key="6">
    <source>
        <dbReference type="Proteomes" id="UP000003635"/>
    </source>
</evidence>
<feature type="chain" id="PRO_5004207535" evidence="4">
    <location>
        <begin position="19"/>
        <end position="179"/>
    </location>
</feature>
<dbReference type="STRING" id="314256.OG2516_07582"/>
<dbReference type="PANTHER" id="PTHR23083:SF464">
    <property type="entry name" value="TETRATRICOPEPTIDE REPEAT DOMAIN 7, ISOFORM A"/>
    <property type="match status" value="1"/>
</dbReference>
<feature type="repeat" description="TPR" evidence="3">
    <location>
        <begin position="102"/>
        <end position="135"/>
    </location>
</feature>
<sequence length="179" mass="19171">MRRLLALALLPLAACAPAPPDQLDAPGLALRGEAENPLVVGHRLMDAGEHELALEAFTRAAAEQGLNGDTLSALGSANLKLGRLGQAERLLREAVEADPAFSEAWNNLGVILMETGEFGEAAEVFRRAYATDNGQSDAIRDNLRLALAKAENASYSDDNDNSDFRLIERGAGDYLLRSQ</sequence>
<dbReference type="Pfam" id="PF13432">
    <property type="entry name" value="TPR_16"/>
    <property type="match status" value="1"/>
</dbReference>
<accession>Q2CID8</accession>
<reference evidence="5 6" key="1">
    <citation type="journal article" date="2010" name="J. Bacteriol.">
        <title>Genome sequences of Oceanicola granulosus HTCC2516(T) and Oceanicola batsensis HTCC2597(TDelta).</title>
        <authorList>
            <person name="Thrash J.C."/>
            <person name="Cho J.C."/>
            <person name="Vergin K.L."/>
            <person name="Giovannoni S.J."/>
        </authorList>
    </citation>
    <scope>NUCLEOTIDE SEQUENCE [LARGE SCALE GENOMIC DNA]</scope>
    <source>
        <strain evidence="6">ATCC BAA-861 / DSM 15982 / KCTC 12143 / HTCC2516</strain>
    </source>
</reference>